<organism evidence="5 6">
    <name type="scientific">Trifolium medium</name>
    <dbReference type="NCBI Taxonomy" id="97028"/>
    <lineage>
        <taxon>Eukaryota</taxon>
        <taxon>Viridiplantae</taxon>
        <taxon>Streptophyta</taxon>
        <taxon>Embryophyta</taxon>
        <taxon>Tracheophyta</taxon>
        <taxon>Spermatophyta</taxon>
        <taxon>Magnoliopsida</taxon>
        <taxon>eudicotyledons</taxon>
        <taxon>Gunneridae</taxon>
        <taxon>Pentapetalae</taxon>
        <taxon>rosids</taxon>
        <taxon>fabids</taxon>
        <taxon>Fabales</taxon>
        <taxon>Fabaceae</taxon>
        <taxon>Papilionoideae</taxon>
        <taxon>50 kb inversion clade</taxon>
        <taxon>NPAAA clade</taxon>
        <taxon>Hologalegina</taxon>
        <taxon>IRL clade</taxon>
        <taxon>Trifolieae</taxon>
        <taxon>Trifolium</taxon>
    </lineage>
</organism>
<evidence type="ECO:0000259" key="4">
    <source>
        <dbReference type="Pfam" id="PF13243"/>
    </source>
</evidence>
<comment type="caution">
    <text evidence="5">The sequence shown here is derived from an EMBL/GenBank/DDBJ whole genome shotgun (WGS) entry which is preliminary data.</text>
</comment>
<name>A0A392MV54_9FABA</name>
<keyword evidence="3" id="KW-0413">Isomerase</keyword>
<dbReference type="PANTHER" id="PTHR11764:SF58">
    <property type="entry name" value="BETA-AMYRIN SYNTHASE-RELATED"/>
    <property type="match status" value="1"/>
</dbReference>
<gene>
    <name evidence="5" type="ORF">A2U01_0011828</name>
</gene>
<comment type="similarity">
    <text evidence="1">Belongs to the terpene cyclase/mutase family.</text>
</comment>
<evidence type="ECO:0000256" key="2">
    <source>
        <dbReference type="ARBA" id="ARBA00022737"/>
    </source>
</evidence>
<reference evidence="5 6" key="1">
    <citation type="journal article" date="2018" name="Front. Plant Sci.">
        <title>Red Clover (Trifolium pratense) and Zigzag Clover (T. medium) - A Picture of Genomic Similarities and Differences.</title>
        <authorList>
            <person name="Dluhosova J."/>
            <person name="Istvanek J."/>
            <person name="Nedelnik J."/>
            <person name="Repkova J."/>
        </authorList>
    </citation>
    <scope>NUCLEOTIDE SEQUENCE [LARGE SCALE GENOMIC DNA]</scope>
    <source>
        <strain evidence="6">cv. 10/8</strain>
        <tissue evidence="5">Leaf</tissue>
    </source>
</reference>
<dbReference type="InterPro" id="IPR032696">
    <property type="entry name" value="SQ_cyclase_C"/>
</dbReference>
<proteinExistence type="inferred from homology"/>
<dbReference type="GO" id="GO:0016104">
    <property type="term" value="P:triterpenoid biosynthetic process"/>
    <property type="evidence" value="ECO:0007669"/>
    <property type="project" value="InterPro"/>
</dbReference>
<dbReference type="InterPro" id="IPR018333">
    <property type="entry name" value="Squalene_cyclase"/>
</dbReference>
<dbReference type="InterPro" id="IPR002365">
    <property type="entry name" value="Terpene_synthase_CS"/>
</dbReference>
<dbReference type="SUPFAM" id="SSF48239">
    <property type="entry name" value="Terpenoid cyclases/Protein prenyltransferases"/>
    <property type="match status" value="1"/>
</dbReference>
<evidence type="ECO:0000313" key="5">
    <source>
        <dbReference type="EMBL" id="MCH90905.1"/>
    </source>
</evidence>
<dbReference type="Gene3D" id="1.50.10.20">
    <property type="match status" value="1"/>
</dbReference>
<feature type="non-terminal residue" evidence="5">
    <location>
        <position position="189"/>
    </location>
</feature>
<dbReference type="AlphaFoldDB" id="A0A392MV54"/>
<evidence type="ECO:0000256" key="1">
    <source>
        <dbReference type="ARBA" id="ARBA00009755"/>
    </source>
</evidence>
<feature type="domain" description="Squalene cyclase C-terminal" evidence="4">
    <location>
        <begin position="24"/>
        <end position="188"/>
    </location>
</feature>
<dbReference type="Pfam" id="PF13243">
    <property type="entry name" value="SQHop_cyclase_C"/>
    <property type="match status" value="1"/>
</dbReference>
<keyword evidence="6" id="KW-1185">Reference proteome</keyword>
<dbReference type="GO" id="GO:0042300">
    <property type="term" value="F:beta-amyrin synthase activity"/>
    <property type="evidence" value="ECO:0007669"/>
    <property type="project" value="TreeGrafter"/>
</dbReference>
<dbReference type="EMBL" id="LXQA010019308">
    <property type="protein sequence ID" value="MCH90905.1"/>
    <property type="molecule type" value="Genomic_DNA"/>
</dbReference>
<sequence>MVVSQHGSQQEVLNPTEFFADIVVEYEYVECTGAAIQALVMFQKLYPEHRKKEIENFIPNAVKFLEETQKVDGSWYGSWGICFFYGSWFALGGLAAASKTYTNCAAIRKAVTFLLTTQREDGGWAESYLSSPKKIYVPLEGSQSNVVQTAWALMGLIYAGQAERDPTPLHRAAKLLINSQLEDGDWPQQ</sequence>
<evidence type="ECO:0000313" key="6">
    <source>
        <dbReference type="Proteomes" id="UP000265520"/>
    </source>
</evidence>
<dbReference type="PROSITE" id="PS01074">
    <property type="entry name" value="TERPENE_SYNTHASES"/>
    <property type="match status" value="1"/>
</dbReference>
<dbReference type="PANTHER" id="PTHR11764">
    <property type="entry name" value="TERPENE CYCLASE/MUTASE FAMILY MEMBER"/>
    <property type="match status" value="1"/>
</dbReference>
<dbReference type="Proteomes" id="UP000265520">
    <property type="component" value="Unassembled WGS sequence"/>
</dbReference>
<protein>
    <submittedName>
        <fullName evidence="5">Beta-amyrin synthase</fullName>
    </submittedName>
</protein>
<dbReference type="GO" id="GO:0005811">
    <property type="term" value="C:lipid droplet"/>
    <property type="evidence" value="ECO:0007669"/>
    <property type="project" value="InterPro"/>
</dbReference>
<evidence type="ECO:0000256" key="3">
    <source>
        <dbReference type="ARBA" id="ARBA00023235"/>
    </source>
</evidence>
<dbReference type="InterPro" id="IPR008930">
    <property type="entry name" value="Terpenoid_cyclase/PrenylTrfase"/>
</dbReference>
<accession>A0A392MV54</accession>
<keyword evidence="2" id="KW-0677">Repeat</keyword>